<evidence type="ECO:0008006" key="3">
    <source>
        <dbReference type="Google" id="ProtNLM"/>
    </source>
</evidence>
<dbReference type="InterPro" id="IPR013078">
    <property type="entry name" value="His_Pase_superF_clade-1"/>
</dbReference>
<comment type="caution">
    <text evidence="1">The sequence shown here is derived from an EMBL/GenBank/DDBJ whole genome shotgun (WGS) entry which is preliminary data.</text>
</comment>
<dbReference type="Proteomes" id="UP000631114">
    <property type="component" value="Unassembled WGS sequence"/>
</dbReference>
<proteinExistence type="predicted"/>
<sequence length="270" mass="30062">MFDKGFNARQEIASISKLQYGGSRKIRLDNADPFWKLTAERPWDPPLADSGKARAFSVGKILKNNLSVRIDRVVVSPFIRCVETALEIVSALCTINDSPNYMDIDEVFDPSKVKVSIENGLCEVSNRINLPSAPEKGEIGFNFSKVEALFPAGTLDQKAEPICEKLPQWEEPSEAAKIRYAMVIRAIANKYPLENILLVTHKIGVKAAVSAFMENIFVYEVNCCGYSHLKRQISFNPSEKSIVAGKYEVTTKSGESGIKFCPFMDTPLDE</sequence>
<evidence type="ECO:0000313" key="1">
    <source>
        <dbReference type="EMBL" id="KAF9596584.1"/>
    </source>
</evidence>
<keyword evidence="2" id="KW-1185">Reference proteome</keyword>
<dbReference type="Gene3D" id="3.40.50.1240">
    <property type="entry name" value="Phosphoglycerate mutase-like"/>
    <property type="match status" value="1"/>
</dbReference>
<dbReference type="CDD" id="cd07067">
    <property type="entry name" value="HP_PGM_like"/>
    <property type="match status" value="1"/>
</dbReference>
<dbReference type="SUPFAM" id="SSF53254">
    <property type="entry name" value="Phosphoglycerate mutase-like"/>
    <property type="match status" value="1"/>
</dbReference>
<dbReference type="PIRSF" id="PIRSF015897">
    <property type="entry name" value="PRIB5"/>
    <property type="match status" value="1"/>
</dbReference>
<dbReference type="PANTHER" id="PTHR16469">
    <property type="entry name" value="UBIQUITIN-ASSOCIATED AND SH3 DOMAIN-CONTAINING BA-RELATED"/>
    <property type="match status" value="1"/>
</dbReference>
<protein>
    <recommendedName>
        <fullName evidence="3">Phosphoglycerate mutase</fullName>
    </recommendedName>
</protein>
<reference evidence="1 2" key="1">
    <citation type="submission" date="2020-10" db="EMBL/GenBank/DDBJ databases">
        <title>The Coptis chinensis genome and diversification of protoberbering-type alkaloids.</title>
        <authorList>
            <person name="Wang B."/>
            <person name="Shu S."/>
            <person name="Song C."/>
            <person name="Liu Y."/>
        </authorList>
    </citation>
    <scope>NUCLEOTIDE SEQUENCE [LARGE SCALE GENOMIC DNA]</scope>
    <source>
        <strain evidence="1">HL-2020</strain>
        <tissue evidence="1">Leaf</tissue>
    </source>
</reference>
<dbReference type="InterPro" id="IPR051710">
    <property type="entry name" value="Phosphatase_SH3-domain"/>
</dbReference>
<dbReference type="InterPro" id="IPR029033">
    <property type="entry name" value="His_PPase_superfam"/>
</dbReference>
<dbReference type="OrthoDB" id="414418at2759"/>
<organism evidence="1 2">
    <name type="scientific">Coptis chinensis</name>
    <dbReference type="NCBI Taxonomy" id="261450"/>
    <lineage>
        <taxon>Eukaryota</taxon>
        <taxon>Viridiplantae</taxon>
        <taxon>Streptophyta</taxon>
        <taxon>Embryophyta</taxon>
        <taxon>Tracheophyta</taxon>
        <taxon>Spermatophyta</taxon>
        <taxon>Magnoliopsida</taxon>
        <taxon>Ranunculales</taxon>
        <taxon>Ranunculaceae</taxon>
        <taxon>Coptidoideae</taxon>
        <taxon>Coptis</taxon>
    </lineage>
</organism>
<gene>
    <name evidence="1" type="ORF">IFM89_012707</name>
</gene>
<evidence type="ECO:0000313" key="2">
    <source>
        <dbReference type="Proteomes" id="UP000631114"/>
    </source>
</evidence>
<name>A0A835HDR0_9MAGN</name>
<dbReference type="InterPro" id="IPR012398">
    <property type="entry name" value="PRIB5"/>
</dbReference>
<dbReference type="AlphaFoldDB" id="A0A835HDR0"/>
<dbReference type="PANTHER" id="PTHR16469:SF27">
    <property type="entry name" value="UBIQUITIN-ASSOCIATED AND SH3 DOMAIN-CONTAINING BA-RELATED"/>
    <property type="match status" value="1"/>
</dbReference>
<accession>A0A835HDR0</accession>
<dbReference type="EMBL" id="JADFTS010000007">
    <property type="protein sequence ID" value="KAF9596584.1"/>
    <property type="molecule type" value="Genomic_DNA"/>
</dbReference>